<evidence type="ECO:0000256" key="3">
    <source>
        <dbReference type="RuleBase" id="RU000461"/>
    </source>
</evidence>
<dbReference type="GO" id="GO:0004497">
    <property type="term" value="F:monooxygenase activity"/>
    <property type="evidence" value="ECO:0007669"/>
    <property type="project" value="UniProtKB-KW"/>
</dbReference>
<evidence type="ECO:0000313" key="5">
    <source>
        <dbReference type="EMBL" id="ABG66052.1"/>
    </source>
</evidence>
<dbReference type="Pfam" id="PF00067">
    <property type="entry name" value="p450"/>
    <property type="match status" value="1"/>
</dbReference>
<dbReference type="SUPFAM" id="SSF48264">
    <property type="entry name" value="Cytochrome P450"/>
    <property type="match status" value="1"/>
</dbReference>
<keyword evidence="4" id="KW-0812">Transmembrane</keyword>
<evidence type="ECO:0000256" key="1">
    <source>
        <dbReference type="ARBA" id="ARBA00022723"/>
    </source>
</evidence>
<gene>
    <name evidence="5" type="ordered locus">LOC_Os10g23180</name>
</gene>
<dbReference type="InterPro" id="IPR017972">
    <property type="entry name" value="Cyt_P450_CS"/>
</dbReference>
<dbReference type="PANTHER" id="PTHR24286">
    <property type="entry name" value="CYTOCHROME P450 26"/>
    <property type="match status" value="1"/>
</dbReference>
<dbReference type="GO" id="GO:0020037">
    <property type="term" value="F:heme binding"/>
    <property type="evidence" value="ECO:0007669"/>
    <property type="project" value="InterPro"/>
</dbReference>
<comment type="similarity">
    <text evidence="3">Belongs to the cytochrome P450 family.</text>
</comment>
<feature type="transmembrane region" description="Helical" evidence="4">
    <location>
        <begin position="51"/>
        <end position="69"/>
    </location>
</feature>
<keyword evidence="4" id="KW-1133">Transmembrane helix</keyword>
<keyword evidence="3" id="KW-0560">Oxidoreductase</keyword>
<evidence type="ECO:0000256" key="2">
    <source>
        <dbReference type="ARBA" id="ARBA00023004"/>
    </source>
</evidence>
<protein>
    <submittedName>
        <fullName evidence="5">Cytochrome P450 family protein, expressed</fullName>
    </submittedName>
</protein>
<dbReference type="OrthoDB" id="1879696at2759"/>
<dbReference type="Gene3D" id="1.10.630.10">
    <property type="entry name" value="Cytochrome P450"/>
    <property type="match status" value="2"/>
</dbReference>
<dbReference type="InterPro" id="IPR001128">
    <property type="entry name" value="Cyt_P450"/>
</dbReference>
<proteinExistence type="inferred from homology"/>
<keyword evidence="2 3" id="KW-0408">Iron</keyword>
<keyword evidence="1 3" id="KW-0479">Metal-binding</keyword>
<evidence type="ECO:0000256" key="4">
    <source>
        <dbReference type="SAM" id="Phobius"/>
    </source>
</evidence>
<keyword evidence="3" id="KW-0503">Monooxygenase</keyword>
<name>Q109R8_ORYSJ</name>
<dbReference type="PROSITE" id="PS00086">
    <property type="entry name" value="CYTOCHROME_P450"/>
    <property type="match status" value="1"/>
</dbReference>
<reference evidence="5" key="1">
    <citation type="journal article" date="2003" name="Science">
        <title>In-depth view of structure, activity, and evolution of rice chromosome 10.</title>
        <authorList>
            <consortium name="Rice Chromosome 10 Sequencing Consortium"/>
        </authorList>
    </citation>
    <scope>NUCLEOTIDE SEQUENCE [LARGE SCALE GENOMIC DNA]</scope>
</reference>
<dbReference type="InterPro" id="IPR036396">
    <property type="entry name" value="Cyt_P450_sf"/>
</dbReference>
<feature type="transmembrane region" description="Helical" evidence="4">
    <location>
        <begin position="12"/>
        <end position="30"/>
    </location>
</feature>
<dbReference type="GO" id="GO:0016705">
    <property type="term" value="F:oxidoreductase activity, acting on paired donors, with incorporation or reduction of molecular oxygen"/>
    <property type="evidence" value="ECO:0007669"/>
    <property type="project" value="InterPro"/>
</dbReference>
<organism evidence="5">
    <name type="scientific">Oryza sativa subsp. japonica</name>
    <name type="common">Rice</name>
    <dbReference type="NCBI Taxonomy" id="39947"/>
    <lineage>
        <taxon>Eukaryota</taxon>
        <taxon>Viridiplantae</taxon>
        <taxon>Streptophyta</taxon>
        <taxon>Embryophyta</taxon>
        <taxon>Tracheophyta</taxon>
        <taxon>Spermatophyta</taxon>
        <taxon>Magnoliopsida</taxon>
        <taxon>Liliopsida</taxon>
        <taxon>Poales</taxon>
        <taxon>Poaceae</taxon>
        <taxon>BOP clade</taxon>
        <taxon>Oryzoideae</taxon>
        <taxon>Oryzeae</taxon>
        <taxon>Oryzinae</taxon>
        <taxon>Oryza</taxon>
        <taxon>Oryza sativa</taxon>
    </lineage>
</organism>
<keyword evidence="4" id="KW-0472">Membrane</keyword>
<sequence>MSGATADWAWWLGLVAGAVPLLALAVWHCTDAFHSAAFAFRRRGTRARLPPGHMGLPFVGETLALIWYFNLARRPDAFIEAKRRRYCYGDGDDDGGIYRTHLFGSPAVLVCSPASNGFVFRSAPPGSFGVGWPVPELVGASSLVNVHGGRHARLRRFVLGAINRPGSLRTIARVAQPRVAAALRSWAAKGTITAATEMKNVTFENICKIFVSMEPSPLTEKIHGWFTGLVAGFRSLPLDMPGTALHHARKCRRKLNSVFREELERRKVKMVTGEGGDDDDDGDLMSGLMHVEDEQGRRLDDDEVVDNIVSLVIAGYESTASAIMWATYHLAKSPSALAKLRKSAELGTYQVFGGGERICAGNMLARLQLTIMLHHLSCGYKWELLNPDAGIVYLPHPRPTDGAVMSFSEL</sequence>
<dbReference type="GO" id="GO:0005506">
    <property type="term" value="F:iron ion binding"/>
    <property type="evidence" value="ECO:0007669"/>
    <property type="project" value="InterPro"/>
</dbReference>
<keyword evidence="3" id="KW-0349">Heme</keyword>
<reference evidence="5" key="3">
    <citation type="submission" date="2006-07" db="EMBL/GenBank/DDBJ databases">
        <authorList>
            <person name="Buell R."/>
        </authorList>
    </citation>
    <scope>NUCLEOTIDE SEQUENCE</scope>
</reference>
<dbReference type="PANTHER" id="PTHR24286:SF12">
    <property type="entry name" value="CYTOCHROME P450 FAMILY PROTEIN, EXPRESSED"/>
    <property type="match status" value="1"/>
</dbReference>
<reference evidence="5" key="2">
    <citation type="submission" date="2003-05" db="EMBL/GenBank/DDBJ databases">
        <authorList>
            <person name="Buell C.R."/>
            <person name="Wing R.A."/>
            <person name="McCombie W.R."/>
            <person name="Messing J."/>
            <person name="Yuan Q."/>
            <person name="Ouyang S."/>
        </authorList>
    </citation>
    <scope>NUCLEOTIDE SEQUENCE</scope>
</reference>
<accession>Q109R8</accession>
<dbReference type="AlphaFoldDB" id="Q109R8"/>
<dbReference type="EMBL" id="DP000086">
    <property type="protein sequence ID" value="ABG66052.1"/>
    <property type="molecule type" value="Genomic_DNA"/>
</dbReference>